<organism evidence="1 2">
    <name type="scientific">Splendidivirga corallicola</name>
    <dbReference type="NCBI Taxonomy" id="3051826"/>
    <lineage>
        <taxon>Bacteria</taxon>
        <taxon>Pseudomonadati</taxon>
        <taxon>Bacteroidota</taxon>
        <taxon>Cytophagia</taxon>
        <taxon>Cytophagales</taxon>
        <taxon>Splendidivirgaceae</taxon>
        <taxon>Splendidivirga</taxon>
    </lineage>
</organism>
<protein>
    <recommendedName>
        <fullName evidence="3">Lipoprotein</fullName>
    </recommendedName>
</protein>
<dbReference type="PROSITE" id="PS51257">
    <property type="entry name" value="PROKAR_LIPOPROTEIN"/>
    <property type="match status" value="1"/>
</dbReference>
<evidence type="ECO:0008006" key="3">
    <source>
        <dbReference type="Google" id="ProtNLM"/>
    </source>
</evidence>
<accession>A0ABT8KXH9</accession>
<gene>
    <name evidence="1" type="ORF">QQ008_29095</name>
</gene>
<keyword evidence="2" id="KW-1185">Reference proteome</keyword>
<proteinExistence type="predicted"/>
<reference evidence="1" key="1">
    <citation type="submission" date="2023-06" db="EMBL/GenBank/DDBJ databases">
        <title>Genomic of Parafulvivirga corallium.</title>
        <authorList>
            <person name="Wang G."/>
        </authorList>
    </citation>
    <scope>NUCLEOTIDE SEQUENCE</scope>
    <source>
        <strain evidence="1">BMA10</strain>
    </source>
</reference>
<dbReference type="EMBL" id="JAUJEA010000019">
    <property type="protein sequence ID" value="MDN5205475.1"/>
    <property type="molecule type" value="Genomic_DNA"/>
</dbReference>
<name>A0ABT8KXH9_9BACT</name>
<sequence>MKISYLSIISFCVIFTILTSCTQSSKKEATENAGDEHTEAEKKKDVSELTYKEIITLVFTNDAGEGIEWHGEESSKEGAEELAIVMRDQCGEDDCGQQVFLTNSNADKPIKAIIKAPFNIEGEESYAARAYEVPANSEVAIGCSHLCYNGKSYAFTREIVAAEYLEK</sequence>
<comment type="caution">
    <text evidence="1">The sequence shown here is derived from an EMBL/GenBank/DDBJ whole genome shotgun (WGS) entry which is preliminary data.</text>
</comment>
<evidence type="ECO:0000313" key="1">
    <source>
        <dbReference type="EMBL" id="MDN5205475.1"/>
    </source>
</evidence>
<dbReference type="Proteomes" id="UP001172082">
    <property type="component" value="Unassembled WGS sequence"/>
</dbReference>
<evidence type="ECO:0000313" key="2">
    <source>
        <dbReference type="Proteomes" id="UP001172082"/>
    </source>
</evidence>
<dbReference type="RefSeq" id="WP_346755497.1">
    <property type="nucleotide sequence ID" value="NZ_JAUJEA010000019.1"/>
</dbReference>